<reference evidence="2 3" key="1">
    <citation type="journal article" date="2014" name="Genome Biol. Evol.">
        <title>The genome of the myxosporean Thelohanellus kitauei shows adaptations to nutrient acquisition within its fish host.</title>
        <authorList>
            <person name="Yang Y."/>
            <person name="Xiong J."/>
            <person name="Zhou Z."/>
            <person name="Huo F."/>
            <person name="Miao W."/>
            <person name="Ran C."/>
            <person name="Liu Y."/>
            <person name="Zhang J."/>
            <person name="Feng J."/>
            <person name="Wang M."/>
            <person name="Wang M."/>
            <person name="Wang L."/>
            <person name="Yao B."/>
        </authorList>
    </citation>
    <scope>NUCLEOTIDE SEQUENCE [LARGE SCALE GENOMIC DNA]</scope>
    <source>
        <strain evidence="2">Wuqing</strain>
    </source>
</reference>
<sequence>MVVCGARGVCGHECSTHLKYEMDEDTVPSQQKQAKKAIRRHMDEADAIDKTLDEDGSMESKINLRNKGIKSTKIINPRIYIPIPSADLNPETGGRRPSPPSPPAIRYIGNLKDCPRAAYPELCMESQQGKAPGTSGIIFRSQGLSM</sequence>
<keyword evidence="3" id="KW-1185">Reference proteome</keyword>
<accession>A0A0C2NC49</accession>
<dbReference type="EMBL" id="JWZT01000607">
    <property type="protein sequence ID" value="KII73910.1"/>
    <property type="molecule type" value="Genomic_DNA"/>
</dbReference>
<protein>
    <submittedName>
        <fullName evidence="2">Uncharacterized protein</fullName>
    </submittedName>
</protein>
<feature type="region of interest" description="Disordered" evidence="1">
    <location>
        <begin position="85"/>
        <end position="104"/>
    </location>
</feature>
<evidence type="ECO:0000313" key="2">
    <source>
        <dbReference type="EMBL" id="KII73910.1"/>
    </source>
</evidence>
<proteinExistence type="predicted"/>
<evidence type="ECO:0000313" key="3">
    <source>
        <dbReference type="Proteomes" id="UP000031668"/>
    </source>
</evidence>
<evidence type="ECO:0000256" key="1">
    <source>
        <dbReference type="SAM" id="MobiDB-lite"/>
    </source>
</evidence>
<dbReference type="Proteomes" id="UP000031668">
    <property type="component" value="Unassembled WGS sequence"/>
</dbReference>
<name>A0A0C2NC49_THEKT</name>
<comment type="caution">
    <text evidence="2">The sequence shown here is derived from an EMBL/GenBank/DDBJ whole genome shotgun (WGS) entry which is preliminary data.</text>
</comment>
<gene>
    <name evidence="2" type="ORF">RF11_15612</name>
</gene>
<dbReference type="AlphaFoldDB" id="A0A0C2NC49"/>
<organism evidence="2 3">
    <name type="scientific">Thelohanellus kitauei</name>
    <name type="common">Myxosporean</name>
    <dbReference type="NCBI Taxonomy" id="669202"/>
    <lineage>
        <taxon>Eukaryota</taxon>
        <taxon>Metazoa</taxon>
        <taxon>Cnidaria</taxon>
        <taxon>Myxozoa</taxon>
        <taxon>Myxosporea</taxon>
        <taxon>Bivalvulida</taxon>
        <taxon>Platysporina</taxon>
        <taxon>Myxobolidae</taxon>
        <taxon>Thelohanellus</taxon>
    </lineage>
</organism>